<gene>
    <name evidence="2" type="ORF">FGO68_gene5214</name>
</gene>
<evidence type="ECO:0000256" key="1">
    <source>
        <dbReference type="SAM" id="MobiDB-lite"/>
    </source>
</evidence>
<protein>
    <recommendedName>
        <fullName evidence="4">PX domain-containing protein</fullName>
    </recommendedName>
</protein>
<evidence type="ECO:0000313" key="3">
    <source>
        <dbReference type="Proteomes" id="UP000785679"/>
    </source>
</evidence>
<accession>A0A8J8T5P0</accession>
<dbReference type="AlphaFoldDB" id="A0A8J8T5P0"/>
<name>A0A8J8T5P0_HALGN</name>
<evidence type="ECO:0008006" key="4">
    <source>
        <dbReference type="Google" id="ProtNLM"/>
    </source>
</evidence>
<feature type="region of interest" description="Disordered" evidence="1">
    <location>
        <begin position="1"/>
        <end position="29"/>
    </location>
</feature>
<reference evidence="2" key="1">
    <citation type="submission" date="2019-06" db="EMBL/GenBank/DDBJ databases">
        <authorList>
            <person name="Zheng W."/>
        </authorList>
    </citation>
    <scope>NUCLEOTIDE SEQUENCE</scope>
    <source>
        <strain evidence="2">QDHG01</strain>
    </source>
</reference>
<evidence type="ECO:0000313" key="2">
    <source>
        <dbReference type="EMBL" id="TNV83224.1"/>
    </source>
</evidence>
<proteinExistence type="predicted"/>
<sequence>MITNQSDRSTLEEEKVPLTATFNHSSSSSSEYTFQVPKVFENHPELVELLRNPLCASSLGYVQTDAAMKEGQSDTNFMVCRCFTECHRTDTPTKHDKEIQRVPFQLGIGKTAKYFLMILGKMWIERKSFDVALRTLPDSYRERVNDFVCKDLKMYLIALQLNMEHRQKEKRLALEIVTAIRNRVALRTELRSEYPAEFRFDCLFLGPLASIMHLRLQYIQMSHNQASIVNFLKDKFELYLTETCMKIGELDQRLKDTYLMEFEFNIIYESHQWITQEEVTQRKQKLEEWFLKLASSEMRCKASTINSFVRIIVLHWFNLDQLDNESCISENSDSSIIRQRDLFLERIAKTFKNTESTLKQIDSEVSSNQKLPIEWASRALVLTKARRGFARTLYYGKKIDKTRQQELMRDMELIGKKCIPVFADSPSQLAECYFQLSMASMNLDRPTECLQYANLAMQTVLEKCFLGIEKTFYVDRFTFLYQSLVRKPSTSPGHPLVKAIQYQKMVSCVPEPNSCEVIPKQVIGKRQRLGPINPQKSNKRFKARPQLDLPVPVYNYIQEEREPDLSFKALFASKRDEMDPHLFESNFEHNDQTAHFGGFPRTRSGTELIFDSDEENNEDQDDWLEEKDHRTITTIRVQLEEQKLRFLVFFTIEKLTASEHHHRTRSYESFIKLRKMLISRLNQSLQEIPPLLNMEIPQFVISGSVFFNAHPMIENLITHLNGLIIECMTDPCIKTLCSDIFADFLQIQH</sequence>
<dbReference type="EMBL" id="RRYP01004042">
    <property type="protein sequence ID" value="TNV83224.1"/>
    <property type="molecule type" value="Genomic_DNA"/>
</dbReference>
<dbReference type="Proteomes" id="UP000785679">
    <property type="component" value="Unassembled WGS sequence"/>
</dbReference>
<keyword evidence="3" id="KW-1185">Reference proteome</keyword>
<comment type="caution">
    <text evidence="2">The sequence shown here is derived from an EMBL/GenBank/DDBJ whole genome shotgun (WGS) entry which is preliminary data.</text>
</comment>
<organism evidence="2 3">
    <name type="scientific">Halteria grandinella</name>
    <dbReference type="NCBI Taxonomy" id="5974"/>
    <lineage>
        <taxon>Eukaryota</taxon>
        <taxon>Sar</taxon>
        <taxon>Alveolata</taxon>
        <taxon>Ciliophora</taxon>
        <taxon>Intramacronucleata</taxon>
        <taxon>Spirotrichea</taxon>
        <taxon>Stichotrichia</taxon>
        <taxon>Sporadotrichida</taxon>
        <taxon>Halteriidae</taxon>
        <taxon>Halteria</taxon>
    </lineage>
</organism>